<reference evidence="1 2" key="1">
    <citation type="submission" date="2018-07" db="EMBL/GenBank/DDBJ databases">
        <title>A draft genome of a endophytic bacteria, a new species of Pedobacter.</title>
        <authorList>
            <person name="Zhang Z.D."/>
            <person name="Chen Z.J."/>
        </authorList>
    </citation>
    <scope>NUCLEOTIDE SEQUENCE [LARGE SCALE GENOMIC DNA]</scope>
    <source>
        <strain evidence="1 2">RS10</strain>
    </source>
</reference>
<sequence length="65" mass="7652">MIRFVKSDARNEQVRVYNKKSPSFDELLISSVNTRKFETFRGSGKFCKVKGQYRKKKKYGCNNPL</sequence>
<evidence type="ECO:0000313" key="2">
    <source>
        <dbReference type="Proteomes" id="UP000252081"/>
    </source>
</evidence>
<organism evidence="1 2">
    <name type="scientific">Pedobacter miscanthi</name>
    <dbReference type="NCBI Taxonomy" id="2259170"/>
    <lineage>
        <taxon>Bacteria</taxon>
        <taxon>Pseudomonadati</taxon>
        <taxon>Bacteroidota</taxon>
        <taxon>Sphingobacteriia</taxon>
        <taxon>Sphingobacteriales</taxon>
        <taxon>Sphingobacteriaceae</taxon>
        <taxon>Pedobacter</taxon>
    </lineage>
</organism>
<name>A0A366KRY6_9SPHI</name>
<comment type="caution">
    <text evidence="1">The sequence shown here is derived from an EMBL/GenBank/DDBJ whole genome shotgun (WGS) entry which is preliminary data.</text>
</comment>
<protein>
    <submittedName>
        <fullName evidence="1">Uncharacterized protein</fullName>
    </submittedName>
</protein>
<proteinExistence type="predicted"/>
<dbReference type="Proteomes" id="UP000252081">
    <property type="component" value="Unassembled WGS sequence"/>
</dbReference>
<dbReference type="AlphaFoldDB" id="A0A366KRY6"/>
<gene>
    <name evidence="1" type="ORF">DRW42_18940</name>
</gene>
<keyword evidence="2" id="KW-1185">Reference proteome</keyword>
<dbReference type="EMBL" id="QNQU01000017">
    <property type="protein sequence ID" value="RBQ04278.1"/>
    <property type="molecule type" value="Genomic_DNA"/>
</dbReference>
<accession>A0A366KRY6</accession>
<evidence type="ECO:0000313" key="1">
    <source>
        <dbReference type="EMBL" id="RBQ04278.1"/>
    </source>
</evidence>